<evidence type="ECO:0000313" key="4">
    <source>
        <dbReference type="Proteomes" id="UP000030854"/>
    </source>
</evidence>
<proteinExistence type="predicted"/>
<name>A0A0B1PA32_UNCNE</name>
<sequence length="462" mass="51983">MEYIDTSFCDSFTTHSNLDPLHDGWSNMDISWLNFTASDDDEFVQARTENYRHGVSQIGMTGVSRQSSSASDQSHLEKSIEIPMNRKRLSNSFSNGGTVVKRRRGPNKNQKILTEEERKKKKAKALCRNAESARTCRGKRKQAEERLKSKSANMERDFHILCRTREALGQELFNLLEQARSIEDPLIMEAIEQASIRLSSSMAYGRTLKELLDKRLQKITSESMFISRANPNSSALQSLPEKAYPPTLITQSSSATVQKLNANNVTIDSYNHQVDRTEPNLNNIHLQIDFSKSRRVLSTKDSPPQNDSGMSTLATPVSIRRMSLSRDDEAVVIQNRLPGSPNPFMGDSIPQEEFQNAKLMSFVSEKTLSFLGNQLGSEQEKLDFVYSPSSLPQYNEQSSAPFESHLLMQPTPPSLNTPTFNQQTFDFPYSHSFICQTPLELSSEGCVASDLETAIAQLVKFT</sequence>
<evidence type="ECO:0000313" key="3">
    <source>
        <dbReference type="EMBL" id="KHJ35562.1"/>
    </source>
</evidence>
<protein>
    <recommendedName>
        <fullName evidence="2">BZIP domain-containing protein</fullName>
    </recommendedName>
</protein>
<dbReference type="AlphaFoldDB" id="A0A0B1PA32"/>
<dbReference type="CDD" id="cd14686">
    <property type="entry name" value="bZIP"/>
    <property type="match status" value="1"/>
</dbReference>
<keyword evidence="4" id="KW-1185">Reference proteome</keyword>
<evidence type="ECO:0000256" key="1">
    <source>
        <dbReference type="SAM" id="MobiDB-lite"/>
    </source>
</evidence>
<gene>
    <name evidence="3" type="ORF">EV44_g3359</name>
</gene>
<accession>A0A0B1PA32</accession>
<dbReference type="GO" id="GO:0003700">
    <property type="term" value="F:DNA-binding transcription factor activity"/>
    <property type="evidence" value="ECO:0007669"/>
    <property type="project" value="InterPro"/>
</dbReference>
<dbReference type="PROSITE" id="PS00036">
    <property type="entry name" value="BZIP_BASIC"/>
    <property type="match status" value="1"/>
</dbReference>
<organism evidence="3 4">
    <name type="scientific">Uncinula necator</name>
    <name type="common">Grape powdery mildew</name>
    <dbReference type="NCBI Taxonomy" id="52586"/>
    <lineage>
        <taxon>Eukaryota</taxon>
        <taxon>Fungi</taxon>
        <taxon>Dikarya</taxon>
        <taxon>Ascomycota</taxon>
        <taxon>Pezizomycotina</taxon>
        <taxon>Leotiomycetes</taxon>
        <taxon>Erysiphales</taxon>
        <taxon>Erysiphaceae</taxon>
        <taxon>Erysiphe</taxon>
    </lineage>
</organism>
<comment type="caution">
    <text evidence="3">The sequence shown here is derived from an EMBL/GenBank/DDBJ whole genome shotgun (WGS) entry which is preliminary data.</text>
</comment>
<feature type="region of interest" description="Disordered" evidence="1">
    <location>
        <begin position="64"/>
        <end position="121"/>
    </location>
</feature>
<evidence type="ECO:0000259" key="2">
    <source>
        <dbReference type="PROSITE" id="PS00036"/>
    </source>
</evidence>
<feature type="domain" description="BZIP" evidence="2">
    <location>
        <begin position="124"/>
        <end position="139"/>
    </location>
</feature>
<reference evidence="3 4" key="1">
    <citation type="journal article" date="2014" name="BMC Genomics">
        <title>Adaptive genomic structural variation in the grape powdery mildew pathogen, Erysiphe necator.</title>
        <authorList>
            <person name="Jones L."/>
            <person name="Riaz S."/>
            <person name="Morales-Cruz A."/>
            <person name="Amrine K.C."/>
            <person name="McGuire B."/>
            <person name="Gubler W.D."/>
            <person name="Walker M.A."/>
            <person name="Cantu D."/>
        </authorList>
    </citation>
    <scope>NUCLEOTIDE SEQUENCE [LARGE SCALE GENOMIC DNA]</scope>
    <source>
        <strain evidence="4">c</strain>
    </source>
</reference>
<dbReference type="InterPro" id="IPR004827">
    <property type="entry name" value="bZIP"/>
</dbReference>
<dbReference type="EMBL" id="JNVN01000350">
    <property type="protein sequence ID" value="KHJ35562.1"/>
    <property type="molecule type" value="Genomic_DNA"/>
</dbReference>
<dbReference type="HOGENOM" id="CLU_592112_0_0_1"/>
<feature type="compositionally biased region" description="Low complexity" evidence="1">
    <location>
        <begin position="64"/>
        <end position="73"/>
    </location>
</feature>
<dbReference type="Proteomes" id="UP000030854">
    <property type="component" value="Unassembled WGS sequence"/>
</dbReference>